<dbReference type="InterPro" id="IPR001547">
    <property type="entry name" value="Glyco_hydro_5"/>
</dbReference>
<evidence type="ECO:0000256" key="2">
    <source>
        <dbReference type="ARBA" id="ARBA00022801"/>
    </source>
</evidence>
<dbReference type="AlphaFoldDB" id="A0A316UQQ1"/>
<dbReference type="Pfam" id="PF18564">
    <property type="entry name" value="Glyco_hydro_5_C"/>
    <property type="match status" value="1"/>
</dbReference>
<dbReference type="GO" id="GO:0000272">
    <property type="term" value="P:polysaccharide catabolic process"/>
    <property type="evidence" value="ECO:0007669"/>
    <property type="project" value="InterPro"/>
</dbReference>
<accession>A0A316UQQ1</accession>
<evidence type="ECO:0000259" key="6">
    <source>
        <dbReference type="Pfam" id="PF18564"/>
    </source>
</evidence>
<keyword evidence="2 7" id="KW-0378">Hydrolase</keyword>
<dbReference type="STRING" id="1569628.A0A316UQQ1"/>
<reference evidence="7 8" key="1">
    <citation type="journal article" date="2018" name="Mol. Biol. Evol.">
        <title>Broad Genomic Sampling Reveals a Smut Pathogenic Ancestry of the Fungal Clade Ustilaginomycotina.</title>
        <authorList>
            <person name="Kijpornyongpan T."/>
            <person name="Mondo S.J."/>
            <person name="Barry K."/>
            <person name="Sandor L."/>
            <person name="Lee J."/>
            <person name="Lipzen A."/>
            <person name="Pangilinan J."/>
            <person name="LaButti K."/>
            <person name="Hainaut M."/>
            <person name="Henrissat B."/>
            <person name="Grigoriev I.V."/>
            <person name="Spatafora J.W."/>
            <person name="Aime M.C."/>
        </authorList>
    </citation>
    <scope>NUCLEOTIDE SEQUENCE [LARGE SCALE GENOMIC DNA]</scope>
    <source>
        <strain evidence="7 8">MCA 5214</strain>
    </source>
</reference>
<dbReference type="InterPro" id="IPR052066">
    <property type="entry name" value="Glycosphingolipid_Hydrolases"/>
</dbReference>
<dbReference type="RefSeq" id="XP_025362239.1">
    <property type="nucleotide sequence ID" value="XM_025507751.1"/>
</dbReference>
<dbReference type="InterPro" id="IPR041036">
    <property type="entry name" value="GH5_C"/>
</dbReference>
<dbReference type="Gene3D" id="2.60.40.1180">
    <property type="entry name" value="Golgi alpha-mannosidase II"/>
    <property type="match status" value="1"/>
</dbReference>
<dbReference type="GO" id="GO:1904462">
    <property type="term" value="P:ergosteryl 3-beta-D-glucoside catabolic process"/>
    <property type="evidence" value="ECO:0007669"/>
    <property type="project" value="TreeGrafter"/>
</dbReference>
<dbReference type="EMBL" id="KZ819667">
    <property type="protein sequence ID" value="PWN27627.1"/>
    <property type="molecule type" value="Genomic_DNA"/>
</dbReference>
<evidence type="ECO:0000313" key="8">
    <source>
        <dbReference type="Proteomes" id="UP000245884"/>
    </source>
</evidence>
<dbReference type="Gene3D" id="3.20.20.80">
    <property type="entry name" value="Glycosidases"/>
    <property type="match status" value="2"/>
</dbReference>
<dbReference type="PANTHER" id="PTHR31308:SF6">
    <property type="entry name" value="GLYCOSIDE HYDROLASE FAMILY 5 C-TERMINAL DOMAIN-CONTAINING PROTEIN"/>
    <property type="match status" value="1"/>
</dbReference>
<protein>
    <submittedName>
        <fullName evidence="7">Glycoside hydrolase</fullName>
    </submittedName>
</protein>
<organism evidence="7 8">
    <name type="scientific">Jaminaea rosea</name>
    <dbReference type="NCBI Taxonomy" id="1569628"/>
    <lineage>
        <taxon>Eukaryota</taxon>
        <taxon>Fungi</taxon>
        <taxon>Dikarya</taxon>
        <taxon>Basidiomycota</taxon>
        <taxon>Ustilaginomycotina</taxon>
        <taxon>Exobasidiomycetes</taxon>
        <taxon>Microstromatales</taxon>
        <taxon>Microstromatales incertae sedis</taxon>
        <taxon>Jaminaea</taxon>
    </lineage>
</organism>
<feature type="region of interest" description="Disordered" evidence="4">
    <location>
        <begin position="736"/>
        <end position="755"/>
    </location>
</feature>
<evidence type="ECO:0000256" key="4">
    <source>
        <dbReference type="SAM" id="MobiDB-lite"/>
    </source>
</evidence>
<feature type="domain" description="Glycoside hydrolase family 5 C-terminal" evidence="6">
    <location>
        <begin position="676"/>
        <end position="731"/>
    </location>
</feature>
<dbReference type="PANTHER" id="PTHR31308">
    <property type="match status" value="1"/>
</dbReference>
<evidence type="ECO:0000313" key="7">
    <source>
        <dbReference type="EMBL" id="PWN27627.1"/>
    </source>
</evidence>
<dbReference type="OrthoDB" id="9971853at2759"/>
<dbReference type="InterPro" id="IPR013780">
    <property type="entry name" value="Glyco_hydro_b"/>
</dbReference>
<feature type="compositionally biased region" description="Polar residues" evidence="4">
    <location>
        <begin position="744"/>
        <end position="755"/>
    </location>
</feature>
<dbReference type="SUPFAM" id="SSF51445">
    <property type="entry name" value="(Trans)glycosidases"/>
    <property type="match status" value="1"/>
</dbReference>
<sequence>MPRMDFKKSPVTGEEVPPTYLHSSSAFFRDTSGRAVLLRGVNFSGSSKAPVNQPTQHQPPGDLWAQAEAGGQSFVGQPLNLEDGSADTHLTRLKMWGFNCLRYVFTWEALEHEGPGKYDYRYMEYVVSVLRKCKEYGFRVYMDPHQDIFSRFTGGSGAPYWVLPACGLDHRGFSPTQAAFLHGEWPSPSSPDPAAFSDMLWATNYTRLAPATLSVLFFAGQDYAPKCKMAGGKNVGEWLQDHFIAAVRQLAMKVKEAGDLFDETVIGWDSLNEPNPTYIGLDDIRVLPEKWKLRQGPMPSPAQSMALGVGQKQKMQNWVFSSLGPKKAGEVEIDPQGATIWLRKEEDPVERWGWKRDGGWPMGQCIWEAHGVWDSKKGEVLKPNYFKVPGEGDFVSAYWLPFWRKYAAAIRGVHREAIMFLQPPVFEPPPMELNEQDLGQRACVSCHFYDGLTLITKHWNWFNADALGLLRGKYSALIFALRFGPKAVRKVMRDQLGYLRDDTLLVLGRYPTLIGEIGVPFDLDKKRSYYGDAKGKGKGDYADQTKALDASLNACDGTNLLSYTLWTYCPDNCHMWGDGWNGEDLSVWSGDDVKGGRGAAQVVGREGEGGVQGGADLSASTTTTLAGNEAKAALKATDPTVAVDSYASSTIAPPSPPTPDLATLLNGTRSAPAFWRPYPMAVVGTPVSIDFDVRSSLFHFVVDVGCGADEEGAPYKEGVATEIFLPLVHYVAADEEEGEAGTAQSSKGGSLASSVDNLRSRPAHGIIEDPRLPPLAIDVQVTAGEWEVSGQVMRWYLPESARGKRHELRVQRSKSKGGARQAVQTVLGERSAWEMCAVM</sequence>
<keyword evidence="3" id="KW-0326">Glycosidase</keyword>
<dbReference type="GeneID" id="37029574"/>
<keyword evidence="8" id="KW-1185">Reference proteome</keyword>
<comment type="similarity">
    <text evidence="1">Belongs to the glycosyl hydrolase 5 (cellulase A) family.</text>
</comment>
<dbReference type="PROSITE" id="PS00659">
    <property type="entry name" value="GLYCOSYL_HYDROL_F5"/>
    <property type="match status" value="1"/>
</dbReference>
<proteinExistence type="inferred from homology"/>
<dbReference type="GO" id="GO:0050295">
    <property type="term" value="F:steryl-beta-glucosidase activity"/>
    <property type="evidence" value="ECO:0007669"/>
    <property type="project" value="TreeGrafter"/>
</dbReference>
<dbReference type="InterPro" id="IPR018087">
    <property type="entry name" value="Glyco_hydro_5_CS"/>
</dbReference>
<feature type="domain" description="Glycoside hydrolase family 5" evidence="5">
    <location>
        <begin position="85"/>
        <end position="147"/>
    </location>
</feature>
<dbReference type="InterPro" id="IPR017853">
    <property type="entry name" value="GH"/>
</dbReference>
<dbReference type="Proteomes" id="UP000245884">
    <property type="component" value="Unassembled WGS sequence"/>
</dbReference>
<gene>
    <name evidence="7" type="ORF">BDZ90DRAFT_252051</name>
</gene>
<dbReference type="Pfam" id="PF00150">
    <property type="entry name" value="Cellulase"/>
    <property type="match status" value="1"/>
</dbReference>
<evidence type="ECO:0000259" key="5">
    <source>
        <dbReference type="Pfam" id="PF00150"/>
    </source>
</evidence>
<evidence type="ECO:0000256" key="1">
    <source>
        <dbReference type="ARBA" id="ARBA00005641"/>
    </source>
</evidence>
<name>A0A316UQQ1_9BASI</name>
<evidence type="ECO:0000256" key="3">
    <source>
        <dbReference type="ARBA" id="ARBA00023295"/>
    </source>
</evidence>